<dbReference type="Pfam" id="PF03176">
    <property type="entry name" value="MMPL"/>
    <property type="match status" value="2"/>
</dbReference>
<feature type="transmembrane region" description="Helical" evidence="7">
    <location>
        <begin position="227"/>
        <end position="248"/>
    </location>
</feature>
<keyword evidence="4 7" id="KW-0812">Transmembrane</keyword>
<feature type="chain" id="PRO_5045668343" evidence="8">
    <location>
        <begin position="30"/>
        <end position="748"/>
    </location>
</feature>
<sequence>MAALARWCVRRRLIAVLFWLLTLAGAAAAASVAGTAYSNDYEVPGTESDRAAQLLERGFPDLGGDSGTVVWHTAAGTVRAADVEQTMTRTLDRIGDLPGVASVTGPYDGRDAGRISEDGRTAYATVAFADRAEDITESEARALVDTAEAAETDGLRVELGGGAVGLTEPAGGHLAEAVGVAVAAVVLFLAFGSLAASLLPIATALVGAGTAYAGIALLGHAMTVADFAPMLGMLIGLGVGIDYALFIVTRHRRGLKRGLGVTEAAAEAVATTGRAVVFAGATVCIALLGMLILRLNFLNGVAVAAALTVVLTVAASVTLLPALLSLIGMRALSRRERHRLAQHGPEPELPTGLAARWSALVERRPKALGALALTVVAVLALPTLGLRLGTSDQGNDPRTSTTRQAYDLLADGFGPGVNGPLTLVTEVGGAEDRLVLDNLDRTLRATEGVASVTPVTYSSGGDTAHLTLVPESAPQAQATSDLVDRLRAEVLPRAEAGTSLDVQVGGVTAGYDDFADVIVGKLPAFVGVVVGLGCLLLLLAFRSVGIPLKAAAMNVAAVAAAFGVVVAIFQWGWGSEPLGLGSAGPIEPFLPVIMVSVLFGLSMDYQVFLVSRMYEEWLETGDNRRAVRVGLAETSRVINSAAVIMISVFLAFVLSGDRVIAMFGIALAAAVALDAFVLRTLLVPALMHLLGGANWWLPRRLDRWLPRISIEAPECRAAHERLATKTDAGVADVLAKEGRQRDVRDTTG</sequence>
<keyword evidence="3" id="KW-1003">Cell membrane</keyword>
<comment type="caution">
    <text evidence="10">The sequence shown here is derived from an EMBL/GenBank/DDBJ whole genome shotgun (WGS) entry which is preliminary data.</text>
</comment>
<dbReference type="Proteomes" id="UP001500460">
    <property type="component" value="Unassembled WGS sequence"/>
</dbReference>
<feature type="transmembrane region" description="Helical" evidence="7">
    <location>
        <begin position="522"/>
        <end position="541"/>
    </location>
</feature>
<protein>
    <submittedName>
        <fullName evidence="10">MMPL family transporter</fullName>
    </submittedName>
</protein>
<feature type="transmembrane region" description="Helical" evidence="7">
    <location>
        <begin position="198"/>
        <end position="221"/>
    </location>
</feature>
<evidence type="ECO:0000256" key="4">
    <source>
        <dbReference type="ARBA" id="ARBA00022692"/>
    </source>
</evidence>
<evidence type="ECO:0000256" key="6">
    <source>
        <dbReference type="ARBA" id="ARBA00023136"/>
    </source>
</evidence>
<evidence type="ECO:0000259" key="9">
    <source>
        <dbReference type="PROSITE" id="PS50156"/>
    </source>
</evidence>
<feature type="transmembrane region" description="Helical" evidence="7">
    <location>
        <begin position="174"/>
        <end position="191"/>
    </location>
</feature>
<keyword evidence="8" id="KW-0732">Signal</keyword>
<evidence type="ECO:0000313" key="11">
    <source>
        <dbReference type="Proteomes" id="UP001500460"/>
    </source>
</evidence>
<feature type="transmembrane region" description="Helical" evidence="7">
    <location>
        <begin position="301"/>
        <end position="329"/>
    </location>
</feature>
<organism evidence="10 11">
    <name type="scientific">Streptomyces glaucus</name>
    <dbReference type="NCBI Taxonomy" id="284029"/>
    <lineage>
        <taxon>Bacteria</taxon>
        <taxon>Bacillati</taxon>
        <taxon>Actinomycetota</taxon>
        <taxon>Actinomycetes</taxon>
        <taxon>Kitasatosporales</taxon>
        <taxon>Streptomycetaceae</taxon>
        <taxon>Streptomyces</taxon>
    </lineage>
</organism>
<dbReference type="PROSITE" id="PS50156">
    <property type="entry name" value="SSD"/>
    <property type="match status" value="1"/>
</dbReference>
<comment type="subcellular location">
    <subcellularLocation>
        <location evidence="1">Cell membrane</location>
        <topology evidence="1">Multi-pass membrane protein</topology>
    </subcellularLocation>
</comment>
<evidence type="ECO:0000256" key="7">
    <source>
        <dbReference type="SAM" id="Phobius"/>
    </source>
</evidence>
<proteinExistence type="inferred from homology"/>
<feature type="transmembrane region" description="Helical" evidence="7">
    <location>
        <begin position="367"/>
        <end position="388"/>
    </location>
</feature>
<gene>
    <name evidence="10" type="ORF">GCM10010421_43440</name>
</gene>
<evidence type="ECO:0000256" key="5">
    <source>
        <dbReference type="ARBA" id="ARBA00022989"/>
    </source>
</evidence>
<feature type="transmembrane region" description="Helical" evidence="7">
    <location>
        <begin position="275"/>
        <end position="295"/>
    </location>
</feature>
<dbReference type="RefSeq" id="WP_344606008.1">
    <property type="nucleotide sequence ID" value="NZ_BAAATK010000030.1"/>
</dbReference>
<dbReference type="InterPro" id="IPR004869">
    <property type="entry name" value="MMPL_dom"/>
</dbReference>
<evidence type="ECO:0000256" key="1">
    <source>
        <dbReference type="ARBA" id="ARBA00004651"/>
    </source>
</evidence>
<evidence type="ECO:0000256" key="8">
    <source>
        <dbReference type="SAM" id="SignalP"/>
    </source>
</evidence>
<dbReference type="EMBL" id="BAAATK010000030">
    <property type="protein sequence ID" value="GAA2447024.1"/>
    <property type="molecule type" value="Genomic_DNA"/>
</dbReference>
<keyword evidence="6 7" id="KW-0472">Membrane</keyword>
<keyword evidence="5 7" id="KW-1133">Transmembrane helix</keyword>
<dbReference type="InterPro" id="IPR050545">
    <property type="entry name" value="Mycobact_MmpL"/>
</dbReference>
<feature type="signal peptide" evidence="8">
    <location>
        <begin position="1"/>
        <end position="29"/>
    </location>
</feature>
<feature type="domain" description="SSD" evidence="9">
    <location>
        <begin position="196"/>
        <end position="326"/>
    </location>
</feature>
<feature type="transmembrane region" description="Helical" evidence="7">
    <location>
        <begin position="635"/>
        <end position="654"/>
    </location>
</feature>
<accession>A0ABN3K353</accession>
<comment type="similarity">
    <text evidence="2">Belongs to the resistance-nodulation-cell division (RND) (TC 2.A.6) family. MmpL subfamily.</text>
</comment>
<dbReference type="PANTHER" id="PTHR33406:SF11">
    <property type="entry name" value="MEMBRANE PROTEIN SCO6666-RELATED"/>
    <property type="match status" value="1"/>
</dbReference>
<feature type="transmembrane region" description="Helical" evidence="7">
    <location>
        <begin position="553"/>
        <end position="573"/>
    </location>
</feature>
<reference evidence="10 11" key="1">
    <citation type="journal article" date="2019" name="Int. J. Syst. Evol. Microbiol.">
        <title>The Global Catalogue of Microorganisms (GCM) 10K type strain sequencing project: providing services to taxonomists for standard genome sequencing and annotation.</title>
        <authorList>
            <consortium name="The Broad Institute Genomics Platform"/>
            <consortium name="The Broad Institute Genome Sequencing Center for Infectious Disease"/>
            <person name="Wu L."/>
            <person name="Ma J."/>
        </authorList>
    </citation>
    <scope>NUCLEOTIDE SEQUENCE [LARGE SCALE GENOMIC DNA]</scope>
    <source>
        <strain evidence="10 11">JCM 6922</strain>
    </source>
</reference>
<keyword evidence="11" id="KW-1185">Reference proteome</keyword>
<evidence type="ECO:0000256" key="2">
    <source>
        <dbReference type="ARBA" id="ARBA00010157"/>
    </source>
</evidence>
<dbReference type="SUPFAM" id="SSF82866">
    <property type="entry name" value="Multidrug efflux transporter AcrB transmembrane domain"/>
    <property type="match status" value="2"/>
</dbReference>
<dbReference type="Gene3D" id="1.20.1640.10">
    <property type="entry name" value="Multidrug efflux transporter AcrB transmembrane domain"/>
    <property type="match status" value="2"/>
</dbReference>
<name>A0ABN3K353_9ACTN</name>
<evidence type="ECO:0000256" key="3">
    <source>
        <dbReference type="ARBA" id="ARBA00022475"/>
    </source>
</evidence>
<feature type="transmembrane region" description="Helical" evidence="7">
    <location>
        <begin position="593"/>
        <end position="614"/>
    </location>
</feature>
<evidence type="ECO:0000313" key="10">
    <source>
        <dbReference type="EMBL" id="GAA2447024.1"/>
    </source>
</evidence>
<dbReference type="InterPro" id="IPR000731">
    <property type="entry name" value="SSD"/>
</dbReference>
<dbReference type="PANTHER" id="PTHR33406">
    <property type="entry name" value="MEMBRANE PROTEIN MJ1562-RELATED"/>
    <property type="match status" value="1"/>
</dbReference>